<feature type="non-terminal residue" evidence="7">
    <location>
        <position position="1"/>
    </location>
</feature>
<dbReference type="EMBL" id="PJQM01005859">
    <property type="protein sequence ID" value="RCH80717.1"/>
    <property type="molecule type" value="Genomic_DNA"/>
</dbReference>
<dbReference type="Proteomes" id="UP000253551">
    <property type="component" value="Unassembled WGS sequence"/>
</dbReference>
<keyword evidence="4" id="KW-0812">Transmembrane</keyword>
<keyword evidence="3" id="KW-1134">Transmembrane beta strand</keyword>
<name>A0A367ISR1_RHIST</name>
<comment type="subcellular location">
    <subcellularLocation>
        <location evidence="1">Mitochondrion outer membrane</location>
        <topology evidence="1">Multi-pass membrane protein</topology>
    </subcellularLocation>
</comment>
<keyword evidence="8" id="KW-1185">Reference proteome</keyword>
<evidence type="ECO:0000313" key="8">
    <source>
        <dbReference type="Proteomes" id="UP000253551"/>
    </source>
</evidence>
<evidence type="ECO:0000313" key="7">
    <source>
        <dbReference type="EMBL" id="RCH80717.1"/>
    </source>
</evidence>
<dbReference type="Gene3D" id="2.40.160.50">
    <property type="entry name" value="membrane protein fhac: a member of the omp85/tpsb transporter family"/>
    <property type="match status" value="1"/>
</dbReference>
<dbReference type="Pfam" id="PF01103">
    <property type="entry name" value="Omp85"/>
    <property type="match status" value="1"/>
</dbReference>
<proteinExistence type="inferred from homology"/>
<evidence type="ECO:0000256" key="5">
    <source>
        <dbReference type="ARBA" id="ARBA00023136"/>
    </source>
</evidence>
<comment type="caution">
    <text evidence="7">The sequence shown here is derived from an EMBL/GenBank/DDBJ whole genome shotgun (WGS) entry which is preliminary data.</text>
</comment>
<feature type="domain" description="Bacterial surface antigen (D15)" evidence="6">
    <location>
        <begin position="9"/>
        <end position="239"/>
    </location>
</feature>
<comment type="similarity">
    <text evidence="2">Belongs to the SAM50/omp85 family.</text>
</comment>
<dbReference type="AlphaFoldDB" id="A0A367ISR1"/>
<dbReference type="InterPro" id="IPR039910">
    <property type="entry name" value="D15-like"/>
</dbReference>
<dbReference type="PANTHER" id="PTHR12815">
    <property type="entry name" value="SORTING AND ASSEMBLY MACHINERY SAMM50 PROTEIN FAMILY MEMBER"/>
    <property type="match status" value="1"/>
</dbReference>
<sequence>GWSKLGEHQIGYSIAERDIVAFSEASSTIQAQSGSHFKYSLYHKFIRDERNNTILPTEGHYISLIQEVAGLKNQGDISYVKHELNISHHRPLSRYITLSTSARAGLLTHVSKELSVLDIFYLGGPLSVRGFKMGGIGERDQGDALGGEAYCAAGVSLISSIPKLECVPVKIHAFANGGSIVTKATGANELAQTPRASVGLGLIFHHNIARIEANYCIPLRYSASDSVEPRFQFGFGLNFL</sequence>
<evidence type="ECO:0000259" key="6">
    <source>
        <dbReference type="Pfam" id="PF01103"/>
    </source>
</evidence>
<dbReference type="GO" id="GO:0005741">
    <property type="term" value="C:mitochondrial outer membrane"/>
    <property type="evidence" value="ECO:0007669"/>
    <property type="project" value="UniProtKB-SubCell"/>
</dbReference>
<reference evidence="7 8" key="1">
    <citation type="journal article" date="2018" name="G3 (Bethesda)">
        <title>Phylogenetic and Phylogenomic Definition of Rhizopus Species.</title>
        <authorList>
            <person name="Gryganskyi A.P."/>
            <person name="Golan J."/>
            <person name="Dolatabadi S."/>
            <person name="Mondo S."/>
            <person name="Robb S."/>
            <person name="Idnurm A."/>
            <person name="Muszewska A."/>
            <person name="Steczkiewicz K."/>
            <person name="Masonjones S."/>
            <person name="Liao H.L."/>
            <person name="Gajdeczka M.T."/>
            <person name="Anike F."/>
            <person name="Vuek A."/>
            <person name="Anishchenko I.M."/>
            <person name="Voigt K."/>
            <person name="de Hoog G.S."/>
            <person name="Smith M.E."/>
            <person name="Heitman J."/>
            <person name="Vilgalys R."/>
            <person name="Stajich J.E."/>
        </authorList>
    </citation>
    <scope>NUCLEOTIDE SEQUENCE [LARGE SCALE GENOMIC DNA]</scope>
    <source>
        <strain evidence="7 8">LSU 92-RS-03</strain>
    </source>
</reference>
<accession>A0A367ISR1</accession>
<evidence type="ECO:0000256" key="4">
    <source>
        <dbReference type="ARBA" id="ARBA00022692"/>
    </source>
</evidence>
<dbReference type="PANTHER" id="PTHR12815:SF18">
    <property type="entry name" value="SORTING AND ASSEMBLY MACHINERY COMPONENT 50 HOMOLOG"/>
    <property type="match status" value="1"/>
</dbReference>
<dbReference type="InterPro" id="IPR000184">
    <property type="entry name" value="Bac_surfAg_D15"/>
</dbReference>
<protein>
    <submittedName>
        <fullName evidence="7">Sorting and assembly machinery component 50</fullName>
    </submittedName>
</protein>
<dbReference type="STRING" id="4846.A0A367ISR1"/>
<keyword evidence="5" id="KW-0472">Membrane</keyword>
<gene>
    <name evidence="7" type="primary">SAMM50</name>
    <name evidence="7" type="ORF">CU098_002966</name>
</gene>
<dbReference type="OrthoDB" id="1724197at2759"/>
<evidence type="ECO:0000256" key="2">
    <source>
        <dbReference type="ARBA" id="ARBA00010913"/>
    </source>
</evidence>
<evidence type="ECO:0000256" key="3">
    <source>
        <dbReference type="ARBA" id="ARBA00022452"/>
    </source>
</evidence>
<evidence type="ECO:0000256" key="1">
    <source>
        <dbReference type="ARBA" id="ARBA00004374"/>
    </source>
</evidence>
<organism evidence="7 8">
    <name type="scientific">Rhizopus stolonifer</name>
    <name type="common">Rhizopus nigricans</name>
    <dbReference type="NCBI Taxonomy" id="4846"/>
    <lineage>
        <taxon>Eukaryota</taxon>
        <taxon>Fungi</taxon>
        <taxon>Fungi incertae sedis</taxon>
        <taxon>Mucoromycota</taxon>
        <taxon>Mucoromycotina</taxon>
        <taxon>Mucoromycetes</taxon>
        <taxon>Mucorales</taxon>
        <taxon>Mucorineae</taxon>
        <taxon>Rhizopodaceae</taxon>
        <taxon>Rhizopus</taxon>
    </lineage>
</organism>